<organism evidence="1 2">
    <name type="scientific">Marasmiellus scandens</name>
    <dbReference type="NCBI Taxonomy" id="2682957"/>
    <lineage>
        <taxon>Eukaryota</taxon>
        <taxon>Fungi</taxon>
        <taxon>Dikarya</taxon>
        <taxon>Basidiomycota</taxon>
        <taxon>Agaricomycotina</taxon>
        <taxon>Agaricomycetes</taxon>
        <taxon>Agaricomycetidae</taxon>
        <taxon>Agaricales</taxon>
        <taxon>Marasmiineae</taxon>
        <taxon>Omphalotaceae</taxon>
        <taxon>Marasmiellus</taxon>
    </lineage>
</organism>
<sequence length="422" mass="47328">MSAGLAPVAEPSYYSVSNANFDDFRRIVERKTSPQDYPLASSVAKDLIPIYDCPALRAAGKLTPVWTDPANLPLREEFIRALKTGPGVVIFRGAFTNLDELDASTKVLKELIEGQRKVDTLIRDENYIVPNTNEHWAKRDPKSYSDYFKNDVIALASGAWLGPWYQMTSQISQCIPGNRAQKMHRDYHLGAWDRFPLKRGDDVIGPAAGAFFPAHMHVSSHYMTLQGAIAHVDMPLESGPTMFLPYSQLYDHGYLTSNVPQFYEYFAANYMQTPLRKGDAVFFSPGIYHGAGQNNSGPKTNTPPVDRIANLLQVSSAFGRPSDNADRRATTNYVYPHLLEQRTKYQESDGKEGYSDDELWNIVCSTAEGYLFPTNLRFVNGIFQAPQNEVVWKALMKGTPAEELAKELEEEERLNKSGIPPL</sequence>
<dbReference type="Proteomes" id="UP001498398">
    <property type="component" value="Unassembled WGS sequence"/>
</dbReference>
<name>A0ABR1J6S7_9AGAR</name>
<accession>A0ABR1J6S7</accession>
<dbReference type="SUPFAM" id="SSF51197">
    <property type="entry name" value="Clavaminate synthase-like"/>
    <property type="match status" value="1"/>
</dbReference>
<dbReference type="Gene3D" id="2.60.120.620">
    <property type="entry name" value="q2cbj1_9rhob like domain"/>
    <property type="match status" value="1"/>
</dbReference>
<dbReference type="EMBL" id="JBANRG010000028">
    <property type="protein sequence ID" value="KAK7452637.1"/>
    <property type="molecule type" value="Genomic_DNA"/>
</dbReference>
<evidence type="ECO:0000313" key="1">
    <source>
        <dbReference type="EMBL" id="KAK7452637.1"/>
    </source>
</evidence>
<proteinExistence type="predicted"/>
<protein>
    <recommendedName>
        <fullName evidence="3">Phytanoyl-CoA dioxygenase</fullName>
    </recommendedName>
</protein>
<comment type="caution">
    <text evidence="1">The sequence shown here is derived from an EMBL/GenBank/DDBJ whole genome shotgun (WGS) entry which is preliminary data.</text>
</comment>
<reference evidence="1 2" key="1">
    <citation type="submission" date="2024-01" db="EMBL/GenBank/DDBJ databases">
        <title>A draft genome for the cacao thread blight pathogen Marasmiellus scandens.</title>
        <authorList>
            <person name="Baruah I.K."/>
            <person name="Leung J."/>
            <person name="Bukari Y."/>
            <person name="Amoako-Attah I."/>
            <person name="Meinhardt L.W."/>
            <person name="Bailey B.A."/>
            <person name="Cohen S.P."/>
        </authorList>
    </citation>
    <scope>NUCLEOTIDE SEQUENCE [LARGE SCALE GENOMIC DNA]</scope>
    <source>
        <strain evidence="1 2">GH-19</strain>
    </source>
</reference>
<gene>
    <name evidence="1" type="ORF">VKT23_012036</name>
</gene>
<evidence type="ECO:0000313" key="2">
    <source>
        <dbReference type="Proteomes" id="UP001498398"/>
    </source>
</evidence>
<evidence type="ECO:0008006" key="3">
    <source>
        <dbReference type="Google" id="ProtNLM"/>
    </source>
</evidence>
<dbReference type="Pfam" id="PF05721">
    <property type="entry name" value="PhyH"/>
    <property type="match status" value="1"/>
</dbReference>
<dbReference type="InterPro" id="IPR008775">
    <property type="entry name" value="Phytyl_CoA_dOase-like"/>
</dbReference>
<keyword evidence="2" id="KW-1185">Reference proteome</keyword>